<dbReference type="AlphaFoldDB" id="A0A8D8BK97"/>
<reference evidence="1" key="1">
    <citation type="submission" date="2021-05" db="EMBL/GenBank/DDBJ databases">
        <authorList>
            <person name="Alioto T."/>
            <person name="Alioto T."/>
            <person name="Gomez Garrido J."/>
        </authorList>
    </citation>
    <scope>NUCLEOTIDE SEQUENCE</scope>
</reference>
<sequence length="112" mass="12200">MSAPISVNEEVVRCKMRSSVGLVEVCLRLSRVRHLAHSQQKPGVSRSGLMRAEAMSAHFTCTLIAQSSQRTRGHLVPDPPKQTSASHLFVLVIFVVAASINNHRGAVGSVEW</sequence>
<accession>A0A8D8BK97</accession>
<evidence type="ECO:0000313" key="1">
    <source>
        <dbReference type="EMBL" id="CAG6476585.1"/>
    </source>
</evidence>
<dbReference type="EMBL" id="HBUE01078811">
    <property type="protein sequence ID" value="CAG6476585.1"/>
    <property type="molecule type" value="Transcribed_RNA"/>
</dbReference>
<name>A0A8D8BK97_CULPI</name>
<organism evidence="1">
    <name type="scientific">Culex pipiens</name>
    <name type="common">House mosquito</name>
    <dbReference type="NCBI Taxonomy" id="7175"/>
    <lineage>
        <taxon>Eukaryota</taxon>
        <taxon>Metazoa</taxon>
        <taxon>Ecdysozoa</taxon>
        <taxon>Arthropoda</taxon>
        <taxon>Hexapoda</taxon>
        <taxon>Insecta</taxon>
        <taxon>Pterygota</taxon>
        <taxon>Neoptera</taxon>
        <taxon>Endopterygota</taxon>
        <taxon>Diptera</taxon>
        <taxon>Nematocera</taxon>
        <taxon>Culicoidea</taxon>
        <taxon>Culicidae</taxon>
        <taxon>Culicinae</taxon>
        <taxon>Culicini</taxon>
        <taxon>Culex</taxon>
        <taxon>Culex</taxon>
    </lineage>
</organism>
<protein>
    <submittedName>
        <fullName evidence="1">(northern house mosquito) hypothetical protein</fullName>
    </submittedName>
</protein>
<proteinExistence type="predicted"/>